<name>X1DVQ9_9ZZZZ</name>
<proteinExistence type="predicted"/>
<comment type="caution">
    <text evidence="1">The sequence shown here is derived from an EMBL/GenBank/DDBJ whole genome shotgun (WGS) entry which is preliminary data.</text>
</comment>
<sequence length="53" mass="5969">KAEAINIELPVSVELQVKMSGLYRFTELMVIRVTNMVCLKAQFMPPQVGYQPG</sequence>
<dbReference type="EMBL" id="BARU01004946">
    <property type="protein sequence ID" value="GAH25106.1"/>
    <property type="molecule type" value="Genomic_DNA"/>
</dbReference>
<gene>
    <name evidence="1" type="ORF">S03H2_09621</name>
</gene>
<protein>
    <submittedName>
        <fullName evidence="1">Uncharacterized protein</fullName>
    </submittedName>
</protein>
<accession>X1DVQ9</accession>
<feature type="non-terminal residue" evidence="1">
    <location>
        <position position="1"/>
    </location>
</feature>
<reference evidence="1" key="1">
    <citation type="journal article" date="2014" name="Front. Microbiol.">
        <title>High frequency of phylogenetically diverse reductive dehalogenase-homologous genes in deep subseafloor sedimentary metagenomes.</title>
        <authorList>
            <person name="Kawai M."/>
            <person name="Futagami T."/>
            <person name="Toyoda A."/>
            <person name="Takaki Y."/>
            <person name="Nishi S."/>
            <person name="Hori S."/>
            <person name="Arai W."/>
            <person name="Tsubouchi T."/>
            <person name="Morono Y."/>
            <person name="Uchiyama I."/>
            <person name="Ito T."/>
            <person name="Fujiyama A."/>
            <person name="Inagaki F."/>
            <person name="Takami H."/>
        </authorList>
    </citation>
    <scope>NUCLEOTIDE SEQUENCE</scope>
    <source>
        <strain evidence="1">Expedition CK06-06</strain>
    </source>
</reference>
<dbReference type="AlphaFoldDB" id="X1DVQ9"/>
<evidence type="ECO:0000313" key="1">
    <source>
        <dbReference type="EMBL" id="GAH25106.1"/>
    </source>
</evidence>
<organism evidence="1">
    <name type="scientific">marine sediment metagenome</name>
    <dbReference type="NCBI Taxonomy" id="412755"/>
    <lineage>
        <taxon>unclassified sequences</taxon>
        <taxon>metagenomes</taxon>
        <taxon>ecological metagenomes</taxon>
    </lineage>
</organism>